<reference evidence="3 6" key="3">
    <citation type="submission" date="2019-07" db="EMBL/GenBank/DDBJ databases">
        <title>Genome sequencing of Parabacteroides distasonis iSURF_7.</title>
        <authorList>
            <person name="Degefu H.N."/>
            <person name="Ruoff K.L."/>
            <person name="Price C.E."/>
            <person name="Valls R.A."/>
            <person name="O'Toole G.A."/>
        </authorList>
    </citation>
    <scope>NUCLEOTIDE SEQUENCE [LARGE SCALE GENOMIC DNA]</scope>
    <source>
        <strain evidence="3 6">CFPLTA003_1B</strain>
    </source>
</reference>
<evidence type="ECO:0000313" key="2">
    <source>
        <dbReference type="EMBL" id="QJE29040.1"/>
    </source>
</evidence>
<dbReference type="AlphaFoldDB" id="A0A1Y4IC32"/>
<protein>
    <submittedName>
        <fullName evidence="1">Uncharacterized protein</fullName>
    </submittedName>
</protein>
<accession>A0A1Y4IC32</accession>
<reference evidence="4" key="5">
    <citation type="submission" date="2023-03" db="EMBL/GenBank/DDBJ databases">
        <title>Parabacteroides distasonis, a bacteria resistant against UC.</title>
        <authorList>
            <person name="Dai W."/>
        </authorList>
    </citation>
    <scope>NUCLEOTIDE SEQUENCE</scope>
    <source>
        <strain evidence="4">F1-28</strain>
    </source>
</reference>
<dbReference type="Proteomes" id="UP000315827">
    <property type="component" value="Unassembled WGS sequence"/>
</dbReference>
<dbReference type="Proteomes" id="UP000501982">
    <property type="component" value="Chromosome"/>
</dbReference>
<sequence>MDNQESPQQVVGGFELQQKTALHVSDENLKDYFLKEAVLLMPDACTPNRTEKEILIMSYKKLKQIVDFLGTMAAVPWDLAIPNLHEICMPYLMQSDIPVKERKWICGKLTTHLRFLSILTRKKQIAKDLLAYYSHQVGSLKNLLDTNYGDWGKGAL</sequence>
<evidence type="ECO:0000313" key="1">
    <source>
        <dbReference type="EMBL" id="OUP16089.1"/>
    </source>
</evidence>
<evidence type="ECO:0000313" key="5">
    <source>
        <dbReference type="Proteomes" id="UP000195950"/>
    </source>
</evidence>
<dbReference type="Proteomes" id="UP001221009">
    <property type="component" value="Chromosome"/>
</dbReference>
<evidence type="ECO:0000313" key="3">
    <source>
        <dbReference type="EMBL" id="TWV57716.1"/>
    </source>
</evidence>
<evidence type="ECO:0000313" key="4">
    <source>
        <dbReference type="EMBL" id="WET64273.1"/>
    </source>
</evidence>
<reference evidence="5" key="1">
    <citation type="submission" date="2017-04" db="EMBL/GenBank/DDBJ databases">
        <title>Function of individual gut microbiota members based on whole genome sequencing of pure cultures obtained from chicken caecum.</title>
        <authorList>
            <person name="Medvecky M."/>
            <person name="Cejkova D."/>
            <person name="Polansky O."/>
            <person name="Karasova D."/>
            <person name="Kubasova T."/>
            <person name="Cizek A."/>
            <person name="Rychlik I."/>
        </authorList>
    </citation>
    <scope>NUCLEOTIDE SEQUENCE [LARGE SCALE GENOMIC DNA]</scope>
    <source>
        <strain evidence="5">An199</strain>
    </source>
</reference>
<proteinExistence type="predicted"/>
<evidence type="ECO:0000313" key="7">
    <source>
        <dbReference type="Proteomes" id="UP000501982"/>
    </source>
</evidence>
<dbReference type="Proteomes" id="UP000195950">
    <property type="component" value="Unassembled WGS sequence"/>
</dbReference>
<evidence type="ECO:0000313" key="6">
    <source>
        <dbReference type="Proteomes" id="UP000315827"/>
    </source>
</evidence>
<dbReference type="EMBL" id="VOHW01000025">
    <property type="protein sequence ID" value="TWV57716.1"/>
    <property type="molecule type" value="Genomic_DNA"/>
</dbReference>
<name>A0A1Y4IC32_PARDI</name>
<reference evidence="2 7" key="4">
    <citation type="submission" date="2020-04" db="EMBL/GenBank/DDBJ databases">
        <title>Complete Genomes and Methylome analysis of CBBP consortium that reverse antibiotic-induced susceptibility to vancomycin-resistant Enterococcus faecium infection.</title>
        <authorList>
            <person name="Fomenkov A."/>
            <person name="Zhang Z."/>
            <person name="Pamer E."/>
            <person name="Roberts R.J."/>
        </authorList>
    </citation>
    <scope>NUCLEOTIDE SEQUENCE [LARGE SCALE GENOMIC DNA]</scope>
    <source>
        <strain evidence="7">CBBP</strain>
        <strain evidence="2">CBBP-1</strain>
    </source>
</reference>
<dbReference type="EMBL" id="CP051672">
    <property type="protein sequence ID" value="QJE29040.1"/>
    <property type="molecule type" value="Genomic_DNA"/>
</dbReference>
<dbReference type="EMBL" id="CP120353">
    <property type="protein sequence ID" value="WET64273.1"/>
    <property type="molecule type" value="Genomic_DNA"/>
</dbReference>
<gene>
    <name evidence="1" type="ORF">B5F32_16395</name>
    <name evidence="3" type="ORF">FSA05_22435</name>
    <name evidence="2" type="ORF">HHO38_12300</name>
    <name evidence="4" type="ORF">P2T59_21720</name>
</gene>
<dbReference type="RefSeq" id="WP_087346038.1">
    <property type="nucleotide sequence ID" value="NZ_CP042285.1"/>
</dbReference>
<dbReference type="EMBL" id="NFJX01000017">
    <property type="protein sequence ID" value="OUP16089.1"/>
    <property type="molecule type" value="Genomic_DNA"/>
</dbReference>
<organism evidence="1 5">
    <name type="scientific">Parabacteroides distasonis</name>
    <dbReference type="NCBI Taxonomy" id="823"/>
    <lineage>
        <taxon>Bacteria</taxon>
        <taxon>Pseudomonadati</taxon>
        <taxon>Bacteroidota</taxon>
        <taxon>Bacteroidia</taxon>
        <taxon>Bacteroidales</taxon>
        <taxon>Tannerellaceae</taxon>
        <taxon>Parabacteroides</taxon>
    </lineage>
</organism>
<reference evidence="1" key="2">
    <citation type="journal article" date="2018" name="BMC Genomics">
        <title>Whole genome sequencing and function prediction of 133 gut anaerobes isolated from chicken caecum in pure cultures.</title>
        <authorList>
            <person name="Medvecky M."/>
            <person name="Cejkova D."/>
            <person name="Polansky O."/>
            <person name="Karasova D."/>
            <person name="Kubasova T."/>
            <person name="Cizek A."/>
            <person name="Rychlik I."/>
        </authorList>
    </citation>
    <scope>NUCLEOTIDE SEQUENCE</scope>
    <source>
        <strain evidence="1">An199</strain>
    </source>
</reference>
<dbReference type="GeneID" id="93523865"/>